<dbReference type="PROSITE" id="PS01117">
    <property type="entry name" value="HTH_MARR_1"/>
    <property type="match status" value="1"/>
</dbReference>
<organism evidence="6 7">
    <name type="scientific">Dyella flava</name>
    <dbReference type="NCBI Taxonomy" id="1920170"/>
    <lineage>
        <taxon>Bacteria</taxon>
        <taxon>Pseudomonadati</taxon>
        <taxon>Pseudomonadota</taxon>
        <taxon>Gammaproteobacteria</taxon>
        <taxon>Lysobacterales</taxon>
        <taxon>Rhodanobacteraceae</taxon>
        <taxon>Dyella</taxon>
    </lineage>
</organism>
<protein>
    <submittedName>
        <fullName evidence="6">MarR family transcriptional regulator</fullName>
    </submittedName>
</protein>
<dbReference type="InterPro" id="IPR011991">
    <property type="entry name" value="ArsR-like_HTH"/>
</dbReference>
<feature type="region of interest" description="Disordered" evidence="4">
    <location>
        <begin position="177"/>
        <end position="197"/>
    </location>
</feature>
<dbReference type="PRINTS" id="PR00598">
    <property type="entry name" value="HTHMARR"/>
</dbReference>
<dbReference type="Gene3D" id="1.10.10.10">
    <property type="entry name" value="Winged helix-like DNA-binding domain superfamily/Winged helix DNA-binding domain"/>
    <property type="match status" value="1"/>
</dbReference>
<dbReference type="PANTHER" id="PTHR42756:SF1">
    <property type="entry name" value="TRANSCRIPTIONAL REPRESSOR OF EMRAB OPERON"/>
    <property type="match status" value="1"/>
</dbReference>
<dbReference type="RefSeq" id="WP_204680674.1">
    <property type="nucleotide sequence ID" value="NZ_BSNR01000018.1"/>
</dbReference>
<dbReference type="PROSITE" id="PS50995">
    <property type="entry name" value="HTH_MARR_2"/>
    <property type="match status" value="1"/>
</dbReference>
<keyword evidence="3" id="KW-0804">Transcription</keyword>
<evidence type="ECO:0000256" key="2">
    <source>
        <dbReference type="ARBA" id="ARBA00023125"/>
    </source>
</evidence>
<gene>
    <name evidence="6" type="ORF">ISP19_07130</name>
</gene>
<dbReference type="SUPFAM" id="SSF46785">
    <property type="entry name" value="Winged helix' DNA-binding domain"/>
    <property type="match status" value="1"/>
</dbReference>
<evidence type="ECO:0000256" key="4">
    <source>
        <dbReference type="SAM" id="MobiDB-lite"/>
    </source>
</evidence>
<keyword evidence="2" id="KW-0238">DNA-binding</keyword>
<dbReference type="InterPro" id="IPR036388">
    <property type="entry name" value="WH-like_DNA-bd_sf"/>
</dbReference>
<feature type="compositionally biased region" description="Basic residues" evidence="4">
    <location>
        <begin position="185"/>
        <end position="197"/>
    </location>
</feature>
<evidence type="ECO:0000256" key="1">
    <source>
        <dbReference type="ARBA" id="ARBA00023015"/>
    </source>
</evidence>
<sequence length="197" mass="21791">MTTSKTSKNTSDAPIRGALAVVDERDNKANKARAHRMAARSHHDNVAHALVRTSSALKRLTTQHMRKEFDISGIQAEILMLLATEPAMLGNDLAAVVGVNASTISHALDTMEKLGLLTRRRCTEDRRVVRIALTGQARRIAQRTIQITQQILGALTTGISKPDLQTLQRGLKRMADNCQTDARPSARHRDVRRMRTA</sequence>
<proteinExistence type="predicted"/>
<keyword evidence="1" id="KW-0805">Transcription regulation</keyword>
<reference evidence="6" key="1">
    <citation type="submission" date="2020-10" db="EMBL/GenBank/DDBJ databases">
        <title>Phylogeny of dyella-like bacteria.</title>
        <authorList>
            <person name="Fu J."/>
        </authorList>
    </citation>
    <scope>NUCLEOTIDE SEQUENCE</scope>
    <source>
        <strain evidence="6">DHOC52</strain>
    </source>
</reference>
<dbReference type="InterPro" id="IPR036390">
    <property type="entry name" value="WH_DNA-bd_sf"/>
</dbReference>
<evidence type="ECO:0000256" key="3">
    <source>
        <dbReference type="ARBA" id="ARBA00023163"/>
    </source>
</evidence>
<accession>A0ABS2K1Z6</accession>
<evidence type="ECO:0000313" key="7">
    <source>
        <dbReference type="Proteomes" id="UP001430149"/>
    </source>
</evidence>
<dbReference type="SMART" id="SM00347">
    <property type="entry name" value="HTH_MARR"/>
    <property type="match status" value="1"/>
</dbReference>
<dbReference type="Proteomes" id="UP001430149">
    <property type="component" value="Unassembled WGS sequence"/>
</dbReference>
<keyword evidence="7" id="KW-1185">Reference proteome</keyword>
<dbReference type="CDD" id="cd00090">
    <property type="entry name" value="HTH_ARSR"/>
    <property type="match status" value="1"/>
</dbReference>
<dbReference type="Pfam" id="PF01047">
    <property type="entry name" value="MarR"/>
    <property type="match status" value="1"/>
</dbReference>
<dbReference type="PANTHER" id="PTHR42756">
    <property type="entry name" value="TRANSCRIPTIONAL REGULATOR, MARR"/>
    <property type="match status" value="1"/>
</dbReference>
<dbReference type="InterPro" id="IPR023187">
    <property type="entry name" value="Tscrpt_reg_MarR-type_CS"/>
</dbReference>
<name>A0ABS2K1Z6_9GAMM</name>
<evidence type="ECO:0000259" key="5">
    <source>
        <dbReference type="PROSITE" id="PS50995"/>
    </source>
</evidence>
<evidence type="ECO:0000313" key="6">
    <source>
        <dbReference type="EMBL" id="MBM7125154.1"/>
    </source>
</evidence>
<dbReference type="EMBL" id="JADIKE010000031">
    <property type="protein sequence ID" value="MBM7125154.1"/>
    <property type="molecule type" value="Genomic_DNA"/>
</dbReference>
<dbReference type="InterPro" id="IPR000835">
    <property type="entry name" value="HTH_MarR-typ"/>
</dbReference>
<comment type="caution">
    <text evidence="6">The sequence shown here is derived from an EMBL/GenBank/DDBJ whole genome shotgun (WGS) entry which is preliminary data.</text>
</comment>
<feature type="domain" description="HTH marR-type" evidence="5">
    <location>
        <begin position="43"/>
        <end position="176"/>
    </location>
</feature>